<dbReference type="Gene3D" id="1.25.40.10">
    <property type="entry name" value="Tetratricopeptide repeat domain"/>
    <property type="match status" value="2"/>
</dbReference>
<dbReference type="GO" id="GO:0006355">
    <property type="term" value="P:regulation of DNA-templated transcription"/>
    <property type="evidence" value="ECO:0007669"/>
    <property type="project" value="InterPro"/>
</dbReference>
<dbReference type="EMBL" id="AOCK01000006">
    <property type="protein sequence ID" value="EMQ98297.1"/>
    <property type="molecule type" value="Genomic_DNA"/>
</dbReference>
<evidence type="ECO:0000259" key="3">
    <source>
        <dbReference type="SMART" id="SM01043"/>
    </source>
</evidence>
<reference evidence="4 5" key="1">
    <citation type="journal article" date="2013" name="Genome Announc.">
        <title>Draft Genome Sequence of Arthrobacter gangotriensis Strain Lz1yT, Isolated from a Penguin Rookery Soil Sample Collected in Antarctica, near the Indian Station Dakshin Gangotri.</title>
        <authorList>
            <person name="Shivaji S."/>
            <person name="Ara S."/>
            <person name="Bandi S."/>
            <person name="Singh A."/>
            <person name="Kumar Pinnaka A."/>
        </authorList>
    </citation>
    <scope>NUCLEOTIDE SEQUENCE [LARGE SCALE GENOMIC DNA]</scope>
    <source>
        <strain evidence="4 5">Lz1y</strain>
    </source>
</reference>
<dbReference type="PANTHER" id="PTHR35807">
    <property type="entry name" value="TRANSCRIPTIONAL REGULATOR REDD-RELATED"/>
    <property type="match status" value="1"/>
</dbReference>
<dbReference type="SUPFAM" id="SSF52540">
    <property type="entry name" value="P-loop containing nucleoside triphosphate hydrolases"/>
    <property type="match status" value="1"/>
</dbReference>
<protein>
    <submittedName>
        <fullName evidence="4">Regulatory protein AfsR</fullName>
    </submittedName>
</protein>
<keyword evidence="5" id="KW-1185">Reference proteome</keyword>
<comment type="caution">
    <text evidence="4">The sequence shown here is derived from an EMBL/GenBank/DDBJ whole genome shotgun (WGS) entry which is preliminary data.</text>
</comment>
<dbReference type="SUPFAM" id="SSF46894">
    <property type="entry name" value="C-terminal effector domain of the bipartite response regulators"/>
    <property type="match status" value="1"/>
</dbReference>
<keyword evidence="2" id="KW-0804">Transcription</keyword>
<dbReference type="STRING" id="1276920.ADIAG_02314"/>
<dbReference type="SMART" id="SM00028">
    <property type="entry name" value="TPR"/>
    <property type="match status" value="4"/>
</dbReference>
<dbReference type="AlphaFoldDB" id="M7MPM3"/>
<dbReference type="Gene3D" id="1.10.10.10">
    <property type="entry name" value="Winged helix-like DNA-binding domain superfamily/Winged helix DNA-binding domain"/>
    <property type="match status" value="1"/>
</dbReference>
<keyword evidence="1" id="KW-0805">Transcription regulation</keyword>
<sequence length="972" mass="104612">MRFEVLGPMRVSLDAADITPQGGLQRLLLALLLARGHRGVSVDVLTQALWGDPPDAHAPARLQLLVHRLRTRLGAADRISLGPQGYELHLEENESDAERFRTSADVLLHASDPAAAVAHARDALACWRGRPFAELDHPILDEERHQLTEQRLGVQEQLFDAELALGQHLAILPELEELARAHLLNEHVQGMLLTALYRCGRQAEALQVYRRTREVLVQELGLEPGPELRRLHQGVLGGDPAAAPRIRVVPAQLPRGSGELFGRETDLGTLDALFEARSPRAGKPTGCTVTGTAGVGKTALAIAWARGRRLDFPDGQLYADLCGYSADAPLEPGSVLASFIRAIGGGTTDLAAMDVGERAALFRSLVDGQWMLIVLDNARSAAQVRELLPGTGGCFVLVTSRDSLPELAVHYGTDSLHLERLGHSASLELLVGVAGEQVHGDAGAASALVEACARLPIALRLAGEQVRSRPGSNLGVLVREIRQERSRLDHLELGTGPQTDMRAVFSWSYGTLPPDAARFFAHLGLLPGPDADAETISALAGIDLRVARRLLKTLVGANLVERTAQGRFRLHGLLREYTLELALRSFAVAERETAISRLIDYYGSVTSLAIDMAGPAGGNLPGTPAAARQTELDSSVAWLEAERPSFEALAGSADTGNGHRLVELSQSLELFLWTQSHGVEAQRLQEENRDRARRARDPAAEVHAEQLLGSLCRDRGDLEGAEAHHRRALELSGQTHDRLGASLALHDLGIAADASGRTGEGLALLSRALELVRAEHDEARTAIALGNIGELQGRLGRDTQAGTSYGEALEISLVHGFRRTLQLALRGLTRLAIGRGAYDEALSLAQQSLDQGRLEASQVAEARAHGTLGRIYALTGNARQARRHHDAALAQARCTGNLDLLLEQLRGRAELVASTDPHTSRTHYLEAIDLARSHHCPAREAELRRALAGLRTAPAVHVLPGAPARSPAKPAR</sequence>
<dbReference type="Proteomes" id="UP000012015">
    <property type="component" value="Unassembled WGS sequence"/>
</dbReference>
<dbReference type="InterPro" id="IPR019734">
    <property type="entry name" value="TPR_rpt"/>
</dbReference>
<dbReference type="Pfam" id="PF03704">
    <property type="entry name" value="BTAD"/>
    <property type="match status" value="1"/>
</dbReference>
<dbReference type="Gene3D" id="3.40.50.300">
    <property type="entry name" value="P-loop containing nucleotide triphosphate hydrolases"/>
    <property type="match status" value="1"/>
</dbReference>
<name>M7MPM3_9MICC</name>
<dbReference type="InterPro" id="IPR051677">
    <property type="entry name" value="AfsR-DnrI-RedD_regulator"/>
</dbReference>
<evidence type="ECO:0000256" key="1">
    <source>
        <dbReference type="ARBA" id="ARBA00023015"/>
    </source>
</evidence>
<dbReference type="SUPFAM" id="SSF48452">
    <property type="entry name" value="TPR-like"/>
    <property type="match status" value="2"/>
</dbReference>
<feature type="domain" description="Bacterial transcriptional activator" evidence="3">
    <location>
        <begin position="95"/>
        <end position="236"/>
    </location>
</feature>
<dbReference type="SUPFAM" id="SSF46785">
    <property type="entry name" value="Winged helix' DNA-binding domain"/>
    <property type="match status" value="1"/>
</dbReference>
<evidence type="ECO:0000313" key="5">
    <source>
        <dbReference type="Proteomes" id="UP000012015"/>
    </source>
</evidence>
<dbReference type="InterPro" id="IPR027417">
    <property type="entry name" value="P-loop_NTPase"/>
</dbReference>
<proteinExistence type="predicted"/>
<accession>M7MPM3</accession>
<dbReference type="PANTHER" id="PTHR35807:SF1">
    <property type="entry name" value="TRANSCRIPTIONAL REGULATOR REDD"/>
    <property type="match status" value="1"/>
</dbReference>
<dbReference type="SMART" id="SM01043">
    <property type="entry name" value="BTAD"/>
    <property type="match status" value="1"/>
</dbReference>
<dbReference type="eggNOG" id="COG3903">
    <property type="taxonomic scope" value="Bacteria"/>
</dbReference>
<dbReference type="PATRIC" id="fig|1276920.7.peg.2319"/>
<dbReference type="InterPro" id="IPR005158">
    <property type="entry name" value="BTAD"/>
</dbReference>
<evidence type="ECO:0000313" key="4">
    <source>
        <dbReference type="EMBL" id="EMQ98297.1"/>
    </source>
</evidence>
<dbReference type="CDD" id="cd15831">
    <property type="entry name" value="BTAD"/>
    <property type="match status" value="1"/>
</dbReference>
<gene>
    <name evidence="4" type="primary">afsR</name>
    <name evidence="4" type="ORF">ADIAG_02314</name>
</gene>
<dbReference type="eggNOG" id="COG3629">
    <property type="taxonomic scope" value="Bacteria"/>
</dbReference>
<dbReference type="InterPro" id="IPR011990">
    <property type="entry name" value="TPR-like_helical_dom_sf"/>
</dbReference>
<dbReference type="InterPro" id="IPR016032">
    <property type="entry name" value="Sig_transdc_resp-reg_C-effctor"/>
</dbReference>
<dbReference type="GO" id="GO:0003677">
    <property type="term" value="F:DNA binding"/>
    <property type="evidence" value="ECO:0007669"/>
    <property type="project" value="InterPro"/>
</dbReference>
<evidence type="ECO:0000256" key="2">
    <source>
        <dbReference type="ARBA" id="ARBA00023163"/>
    </source>
</evidence>
<dbReference type="InterPro" id="IPR036390">
    <property type="entry name" value="WH_DNA-bd_sf"/>
</dbReference>
<organism evidence="4 5">
    <name type="scientific">Paeniglutamicibacter gangotriensis Lz1y</name>
    <dbReference type="NCBI Taxonomy" id="1276920"/>
    <lineage>
        <taxon>Bacteria</taxon>
        <taxon>Bacillati</taxon>
        <taxon>Actinomycetota</taxon>
        <taxon>Actinomycetes</taxon>
        <taxon>Micrococcales</taxon>
        <taxon>Micrococcaceae</taxon>
        <taxon>Paeniglutamicibacter</taxon>
    </lineage>
</organism>
<dbReference type="InterPro" id="IPR036388">
    <property type="entry name" value="WH-like_DNA-bd_sf"/>
</dbReference>